<organism evidence="3 4">
    <name type="scientific">Lates japonicus</name>
    <name type="common">Japanese lates</name>
    <dbReference type="NCBI Taxonomy" id="270547"/>
    <lineage>
        <taxon>Eukaryota</taxon>
        <taxon>Metazoa</taxon>
        <taxon>Chordata</taxon>
        <taxon>Craniata</taxon>
        <taxon>Vertebrata</taxon>
        <taxon>Euteleostomi</taxon>
        <taxon>Actinopterygii</taxon>
        <taxon>Neopterygii</taxon>
        <taxon>Teleostei</taxon>
        <taxon>Neoteleostei</taxon>
        <taxon>Acanthomorphata</taxon>
        <taxon>Carangaria</taxon>
        <taxon>Carangaria incertae sedis</taxon>
        <taxon>Centropomidae</taxon>
        <taxon>Lates</taxon>
    </lineage>
</organism>
<evidence type="ECO:0000313" key="4">
    <source>
        <dbReference type="Proteomes" id="UP001279410"/>
    </source>
</evidence>
<gene>
    <name evidence="3" type="ORF">AKAME5_001726300</name>
</gene>
<feature type="transmembrane region" description="Helical" evidence="2">
    <location>
        <begin position="31"/>
        <end position="55"/>
    </location>
</feature>
<proteinExistence type="predicted"/>
<reference evidence="3" key="1">
    <citation type="submission" date="2022-08" db="EMBL/GenBank/DDBJ databases">
        <title>Genome sequencing of akame (Lates japonicus).</title>
        <authorList>
            <person name="Hashiguchi Y."/>
            <person name="Takahashi H."/>
        </authorList>
    </citation>
    <scope>NUCLEOTIDE SEQUENCE</scope>
    <source>
        <strain evidence="3">Kochi</strain>
    </source>
</reference>
<keyword evidence="2" id="KW-1133">Transmembrane helix</keyword>
<dbReference type="EMBL" id="BRZM01000083">
    <property type="protein sequence ID" value="GLD65818.1"/>
    <property type="molecule type" value="Genomic_DNA"/>
</dbReference>
<evidence type="ECO:0000256" key="2">
    <source>
        <dbReference type="SAM" id="Phobius"/>
    </source>
</evidence>
<keyword evidence="4" id="KW-1185">Reference proteome</keyword>
<feature type="compositionally biased region" description="Polar residues" evidence="1">
    <location>
        <begin position="200"/>
        <end position="213"/>
    </location>
</feature>
<dbReference type="AlphaFoldDB" id="A0AAD3N340"/>
<feature type="region of interest" description="Disordered" evidence="1">
    <location>
        <begin position="157"/>
        <end position="227"/>
    </location>
</feature>
<evidence type="ECO:0000256" key="1">
    <source>
        <dbReference type="SAM" id="MobiDB-lite"/>
    </source>
</evidence>
<feature type="region of interest" description="Disordered" evidence="1">
    <location>
        <begin position="80"/>
        <end position="117"/>
    </location>
</feature>
<dbReference type="Proteomes" id="UP001279410">
    <property type="component" value="Unassembled WGS sequence"/>
</dbReference>
<keyword evidence="2" id="KW-0812">Transmembrane</keyword>
<sequence>MMETLEETELCFPQHLNSSCRKPKRPHTEAMLIYILLCSISVLTVTLNLLVIISISHFNSNEAPQIDSREHTQLARYYTGTKPQPDQLLEETGDGSEATRKEAASRPTSKRGARKDALSLYKGLEPLKGKRGSSVIKPQLQVSSSYLKPKLRVSSYQSEPQLQTSSSHLKPQPRAPSCQSRIKLLVSSYSFKPEPKAPSDQPTLKPQQLQVAAQRSRLPAAQLVPAQ</sequence>
<keyword evidence="2" id="KW-0472">Membrane</keyword>
<protein>
    <submittedName>
        <fullName evidence="3">Trace amine-associated receptor 13c-like protein</fullName>
    </submittedName>
</protein>
<comment type="caution">
    <text evidence="3">The sequence shown here is derived from an EMBL/GenBank/DDBJ whole genome shotgun (WGS) entry which is preliminary data.</text>
</comment>
<name>A0AAD3N340_LATJO</name>
<keyword evidence="3" id="KW-0675">Receptor</keyword>
<evidence type="ECO:0000313" key="3">
    <source>
        <dbReference type="EMBL" id="GLD65818.1"/>
    </source>
</evidence>
<accession>A0AAD3N340</accession>
<feature type="compositionally biased region" description="Polar residues" evidence="1">
    <location>
        <begin position="157"/>
        <end position="169"/>
    </location>
</feature>